<dbReference type="InterPro" id="IPR036396">
    <property type="entry name" value="Cyt_P450_sf"/>
</dbReference>
<dbReference type="Proteomes" id="UP000316270">
    <property type="component" value="Chromosome 9"/>
</dbReference>
<dbReference type="PRINTS" id="PR00463">
    <property type="entry name" value="EP450I"/>
</dbReference>
<dbReference type="InterPro" id="IPR050121">
    <property type="entry name" value="Cytochrome_P450_monoxygenase"/>
</dbReference>
<dbReference type="InterPro" id="IPR002401">
    <property type="entry name" value="Cyt_P450_E_grp-I"/>
</dbReference>
<dbReference type="InterPro" id="IPR017972">
    <property type="entry name" value="Cyt_P450_CS"/>
</dbReference>
<reference evidence="10 11" key="1">
    <citation type="submission" date="2019-07" db="EMBL/GenBank/DDBJ databases">
        <title>Finished genome of Venturia effusa.</title>
        <authorList>
            <person name="Young C.A."/>
            <person name="Cox M.P."/>
            <person name="Ganley A.R.D."/>
            <person name="David W.J."/>
        </authorList>
    </citation>
    <scope>NUCLEOTIDE SEQUENCE [LARGE SCALE GENOMIC DNA]</scope>
    <source>
        <strain evidence="11">albino</strain>
    </source>
</reference>
<keyword evidence="11" id="KW-1185">Reference proteome</keyword>
<comment type="cofactor">
    <cofactor evidence="1 8">
        <name>heme</name>
        <dbReference type="ChEBI" id="CHEBI:30413"/>
    </cofactor>
</comment>
<evidence type="ECO:0000313" key="10">
    <source>
        <dbReference type="EMBL" id="QDS73397.1"/>
    </source>
</evidence>
<keyword evidence="7 9" id="KW-0503">Monooxygenase</keyword>
<proteinExistence type="inferred from homology"/>
<evidence type="ECO:0008006" key="12">
    <source>
        <dbReference type="Google" id="ProtNLM"/>
    </source>
</evidence>
<name>A0A517LCM3_9PEZI</name>
<dbReference type="GO" id="GO:0004497">
    <property type="term" value="F:monooxygenase activity"/>
    <property type="evidence" value="ECO:0007669"/>
    <property type="project" value="UniProtKB-KW"/>
</dbReference>
<comment type="similarity">
    <text evidence="2 9">Belongs to the cytochrome P450 family.</text>
</comment>
<dbReference type="OrthoDB" id="1470350at2759"/>
<keyword evidence="6 8" id="KW-0408">Iron</keyword>
<dbReference type="PRINTS" id="PR00385">
    <property type="entry name" value="P450"/>
</dbReference>
<dbReference type="SUPFAM" id="SSF48264">
    <property type="entry name" value="Cytochrome P450"/>
    <property type="match status" value="1"/>
</dbReference>
<dbReference type="Gene3D" id="1.10.630.10">
    <property type="entry name" value="Cytochrome P450"/>
    <property type="match status" value="1"/>
</dbReference>
<evidence type="ECO:0000256" key="3">
    <source>
        <dbReference type="ARBA" id="ARBA00022617"/>
    </source>
</evidence>
<evidence type="ECO:0000256" key="4">
    <source>
        <dbReference type="ARBA" id="ARBA00022723"/>
    </source>
</evidence>
<dbReference type="Pfam" id="PF00067">
    <property type="entry name" value="p450"/>
    <property type="match status" value="1"/>
</dbReference>
<dbReference type="STRING" id="50376.A0A517LCM3"/>
<organism evidence="10 11">
    <name type="scientific">Venturia effusa</name>
    <dbReference type="NCBI Taxonomy" id="50376"/>
    <lineage>
        <taxon>Eukaryota</taxon>
        <taxon>Fungi</taxon>
        <taxon>Dikarya</taxon>
        <taxon>Ascomycota</taxon>
        <taxon>Pezizomycotina</taxon>
        <taxon>Dothideomycetes</taxon>
        <taxon>Pleosporomycetidae</taxon>
        <taxon>Venturiales</taxon>
        <taxon>Venturiaceae</taxon>
        <taxon>Venturia</taxon>
    </lineage>
</organism>
<dbReference type="CDD" id="cd11061">
    <property type="entry name" value="CYP67-like"/>
    <property type="match status" value="1"/>
</dbReference>
<dbReference type="GO" id="GO:0020037">
    <property type="term" value="F:heme binding"/>
    <property type="evidence" value="ECO:0007669"/>
    <property type="project" value="InterPro"/>
</dbReference>
<dbReference type="GO" id="GO:0005506">
    <property type="term" value="F:iron ion binding"/>
    <property type="evidence" value="ECO:0007669"/>
    <property type="project" value="InterPro"/>
</dbReference>
<accession>A0A517LCM3</accession>
<feature type="binding site" description="axial binding residue" evidence="8">
    <location>
        <position position="460"/>
    </location>
    <ligand>
        <name>heme</name>
        <dbReference type="ChEBI" id="CHEBI:30413"/>
    </ligand>
    <ligandPart>
        <name>Fe</name>
        <dbReference type="ChEBI" id="CHEBI:18248"/>
    </ligandPart>
</feature>
<keyword evidence="3 8" id="KW-0349">Heme</keyword>
<dbReference type="PROSITE" id="PS00086">
    <property type="entry name" value="CYTOCHROME_P450"/>
    <property type="match status" value="1"/>
</dbReference>
<evidence type="ECO:0000256" key="5">
    <source>
        <dbReference type="ARBA" id="ARBA00023002"/>
    </source>
</evidence>
<dbReference type="AlphaFoldDB" id="A0A517LCM3"/>
<evidence type="ECO:0000256" key="7">
    <source>
        <dbReference type="ARBA" id="ARBA00023033"/>
    </source>
</evidence>
<evidence type="ECO:0000313" key="11">
    <source>
        <dbReference type="Proteomes" id="UP000316270"/>
    </source>
</evidence>
<evidence type="ECO:0000256" key="9">
    <source>
        <dbReference type="RuleBase" id="RU000461"/>
    </source>
</evidence>
<dbReference type="PANTHER" id="PTHR24305:SF237">
    <property type="entry name" value="CYTOCHROME P450 MONOOXYGENASE ATNE-RELATED"/>
    <property type="match status" value="1"/>
</dbReference>
<evidence type="ECO:0000256" key="6">
    <source>
        <dbReference type="ARBA" id="ARBA00023004"/>
    </source>
</evidence>
<evidence type="ECO:0000256" key="8">
    <source>
        <dbReference type="PIRSR" id="PIRSR602401-1"/>
    </source>
</evidence>
<keyword evidence="4 8" id="KW-0479">Metal-binding</keyword>
<sequence length="524" mass="59121">MLHAAIVCVLVVYGLVIPLYRVTYHPLANYPGPLWYRVSSWPSALRIGSGDWHLELHRLHQKYGDVVRWAPDALSFRSVQALHDIYASRDTNMIKTGWTDANVGLNNGKFNIVSCSDRKTHAQRRYLLAQALNDTNFRKAEPYILLCVRSLCAIIKSADRGSELYDEKEQWTGSLDIGYWSSMMTIDVLGELCFGKGFGALDQGSTHLRPLLMSAAKLTQQVAWLPIRHILYPILTSSYFTQMFLSKTATSRVAYRNEVKAVVQNRLTSADTSNAREDFFHHLLKAYDTKTGARLTPDELVTEALALIAAGNDTASTCIAAVFFYILHDSRVLAKLVFEISSTFTDVEDICSNRLKELPYLRAVIDESLRLSPPIPGQLTRRILPGGARIEGVQYPAGIVVGVSAYVLHHDEKYFSDVTSFIPERWIPGYHKDLDMTSTPRSIDVAKSAFCAFSLGPRGCIGKNMAYMEMSVTIARLLFLYDIRSPWSDTASYEEHGETKEYKLQDYFIADRQGPLVEFKERRV</sequence>
<gene>
    <name evidence="10" type="ORF">FKW77_007765</name>
</gene>
<protein>
    <recommendedName>
        <fullName evidence="12">Cytochrome P450 monooxygenase</fullName>
    </recommendedName>
</protein>
<dbReference type="PANTHER" id="PTHR24305">
    <property type="entry name" value="CYTOCHROME P450"/>
    <property type="match status" value="1"/>
</dbReference>
<evidence type="ECO:0000256" key="2">
    <source>
        <dbReference type="ARBA" id="ARBA00010617"/>
    </source>
</evidence>
<evidence type="ECO:0000256" key="1">
    <source>
        <dbReference type="ARBA" id="ARBA00001971"/>
    </source>
</evidence>
<dbReference type="InterPro" id="IPR001128">
    <property type="entry name" value="Cyt_P450"/>
</dbReference>
<keyword evidence="5 9" id="KW-0560">Oxidoreductase</keyword>
<dbReference type="EMBL" id="CP042193">
    <property type="protein sequence ID" value="QDS73397.1"/>
    <property type="molecule type" value="Genomic_DNA"/>
</dbReference>
<dbReference type="GO" id="GO:0016705">
    <property type="term" value="F:oxidoreductase activity, acting on paired donors, with incorporation or reduction of molecular oxygen"/>
    <property type="evidence" value="ECO:0007669"/>
    <property type="project" value="InterPro"/>
</dbReference>